<name>A0ABZ2YXF5_9BACT</name>
<protein>
    <submittedName>
        <fullName evidence="2">DUF6194 family protein</fullName>
    </submittedName>
</protein>
<evidence type="ECO:0000313" key="3">
    <source>
        <dbReference type="Proteomes" id="UP001449657"/>
    </source>
</evidence>
<dbReference type="Proteomes" id="UP001449657">
    <property type="component" value="Chromosome"/>
</dbReference>
<gene>
    <name evidence="2" type="ORF">WJU22_17455</name>
</gene>
<sequence length="137" mass="15942">MTVDLIEQFIIQNLPDTTRLEHGGYIFYFYSTDQMLPFVSIAIADNEYDHVSELSREGVFRVNIGVLKETFAGMFPEPSAEWDYAVLDRFLPHPHYAAQHYICILNPEGENAETTCRLMEEAWIIAKRRFEKKHPQG</sequence>
<proteinExistence type="predicted"/>
<evidence type="ECO:0000313" key="2">
    <source>
        <dbReference type="EMBL" id="WZN44685.1"/>
    </source>
</evidence>
<organism evidence="2 3">
    <name type="scientific">Chitinophaga caseinilytica</name>
    <dbReference type="NCBI Taxonomy" id="2267521"/>
    <lineage>
        <taxon>Bacteria</taxon>
        <taxon>Pseudomonadati</taxon>
        <taxon>Bacteroidota</taxon>
        <taxon>Chitinophagia</taxon>
        <taxon>Chitinophagales</taxon>
        <taxon>Chitinophagaceae</taxon>
        <taxon>Chitinophaga</taxon>
    </lineage>
</organism>
<dbReference type="EMBL" id="CP150096">
    <property type="protein sequence ID" value="WZN44685.1"/>
    <property type="molecule type" value="Genomic_DNA"/>
</dbReference>
<reference evidence="2 3" key="1">
    <citation type="submission" date="2024-03" db="EMBL/GenBank/DDBJ databases">
        <title>Chitinophaga caseinilytica sp. nov., a casein hydrolysing bacterium isolated from forest soil.</title>
        <authorList>
            <person name="Lee D.S."/>
            <person name="Han D.M."/>
            <person name="Baek J.H."/>
            <person name="Choi D.G."/>
            <person name="Jeon J.H."/>
            <person name="Jeon C.O."/>
        </authorList>
    </citation>
    <scope>NUCLEOTIDE SEQUENCE [LARGE SCALE GENOMIC DNA]</scope>
    <source>
        <strain evidence="2 3">KACC 19118</strain>
    </source>
</reference>
<accession>A0ABZ2YXF5</accession>
<dbReference type="InterPro" id="IPR045676">
    <property type="entry name" value="DUF6194"/>
</dbReference>
<feature type="domain" description="DUF6194" evidence="1">
    <location>
        <begin position="1"/>
        <end position="134"/>
    </location>
</feature>
<keyword evidence="3" id="KW-1185">Reference proteome</keyword>
<dbReference type="Pfam" id="PF19694">
    <property type="entry name" value="DUF6194"/>
    <property type="match status" value="1"/>
</dbReference>
<dbReference type="RefSeq" id="WP_341839453.1">
    <property type="nucleotide sequence ID" value="NZ_CP149792.1"/>
</dbReference>
<evidence type="ECO:0000259" key="1">
    <source>
        <dbReference type="Pfam" id="PF19694"/>
    </source>
</evidence>